<evidence type="ECO:0000313" key="1">
    <source>
        <dbReference type="EMBL" id="GAP44139.1"/>
    </source>
</evidence>
<dbReference type="AlphaFoldDB" id="A0A0S7BZX0"/>
<keyword evidence="2" id="KW-1185">Reference proteome</keyword>
<name>A0A0S7BZX0_9BACT</name>
<reference evidence="1" key="1">
    <citation type="journal article" date="2015" name="Genome Announc.">
        <title>Draft Genome Sequence of Bacteroidales Strain TBC1, a Novel Isolate from a Methanogenic Wastewater Treatment System.</title>
        <authorList>
            <person name="Tourlousse D.M."/>
            <person name="Matsuura N."/>
            <person name="Sun L."/>
            <person name="Toyonaga M."/>
            <person name="Kuroda K."/>
            <person name="Ohashi A."/>
            <person name="Cruz R."/>
            <person name="Yamaguchi T."/>
            <person name="Sekiguchi Y."/>
        </authorList>
    </citation>
    <scope>NUCLEOTIDE SEQUENCE [LARGE SCALE GENOMIC DNA]</scope>
    <source>
        <strain evidence="1">TBC1</strain>
    </source>
</reference>
<dbReference type="Proteomes" id="UP000053091">
    <property type="component" value="Unassembled WGS sequence"/>
</dbReference>
<dbReference type="RefSeq" id="WP_062042418.1">
    <property type="nucleotide sequence ID" value="NZ_DF968182.1"/>
</dbReference>
<sequence>MNKLLLAFAILIFAGYELSAQRIELVPYPDAVCYTESGVGNLFLSNTDARTLMEYFAAEDVPDKIIPVRESYFSGYRLFYSMGKCDPQAEAADWIQILTIDKDAALEYISGTTPDAIILPFSGLKECAGRIHSNEEYSVILDRYKHLACRIYRQVTGPDGVVTDEMTALIKSCQLRIDGSDQAMYATSGKGGGVFRLDRQDNQGIDPWNEWISCFNAIENQGYITLIEFNQPPLAPFLE</sequence>
<protein>
    <submittedName>
        <fullName evidence="1">Uncharacterized protein</fullName>
    </submittedName>
</protein>
<accession>A0A0S7BZX0</accession>
<gene>
    <name evidence="1" type="ORF">TBC1_112300</name>
</gene>
<dbReference type="STRING" id="1678841.TBC1_112300"/>
<dbReference type="EMBL" id="DF968182">
    <property type="protein sequence ID" value="GAP44139.1"/>
    <property type="molecule type" value="Genomic_DNA"/>
</dbReference>
<evidence type="ECO:0000313" key="2">
    <source>
        <dbReference type="Proteomes" id="UP000053091"/>
    </source>
</evidence>
<proteinExistence type="predicted"/>
<organism evidence="1">
    <name type="scientific">Lentimicrobium saccharophilum</name>
    <dbReference type="NCBI Taxonomy" id="1678841"/>
    <lineage>
        <taxon>Bacteria</taxon>
        <taxon>Pseudomonadati</taxon>
        <taxon>Bacteroidota</taxon>
        <taxon>Bacteroidia</taxon>
        <taxon>Bacteroidales</taxon>
        <taxon>Lentimicrobiaceae</taxon>
        <taxon>Lentimicrobium</taxon>
    </lineage>
</organism>